<dbReference type="AlphaFoldDB" id="A0AAD6URJ7"/>
<proteinExistence type="predicted"/>
<organism evidence="2 3">
    <name type="scientific">Mycena pura</name>
    <dbReference type="NCBI Taxonomy" id="153505"/>
    <lineage>
        <taxon>Eukaryota</taxon>
        <taxon>Fungi</taxon>
        <taxon>Dikarya</taxon>
        <taxon>Basidiomycota</taxon>
        <taxon>Agaricomycotina</taxon>
        <taxon>Agaricomycetes</taxon>
        <taxon>Agaricomycetidae</taxon>
        <taxon>Agaricales</taxon>
        <taxon>Marasmiineae</taxon>
        <taxon>Mycenaceae</taxon>
        <taxon>Mycena</taxon>
    </lineage>
</organism>
<name>A0AAD6URJ7_9AGAR</name>
<evidence type="ECO:0000313" key="2">
    <source>
        <dbReference type="EMBL" id="KAJ7193264.1"/>
    </source>
</evidence>
<gene>
    <name evidence="2" type="ORF">GGX14DRAFT_405702</name>
</gene>
<evidence type="ECO:0000313" key="3">
    <source>
        <dbReference type="Proteomes" id="UP001219525"/>
    </source>
</evidence>
<reference evidence="2" key="1">
    <citation type="submission" date="2023-03" db="EMBL/GenBank/DDBJ databases">
        <title>Massive genome expansion in bonnet fungi (Mycena s.s.) driven by repeated elements and novel gene families across ecological guilds.</title>
        <authorList>
            <consortium name="Lawrence Berkeley National Laboratory"/>
            <person name="Harder C.B."/>
            <person name="Miyauchi S."/>
            <person name="Viragh M."/>
            <person name="Kuo A."/>
            <person name="Thoen E."/>
            <person name="Andreopoulos B."/>
            <person name="Lu D."/>
            <person name="Skrede I."/>
            <person name="Drula E."/>
            <person name="Henrissat B."/>
            <person name="Morin E."/>
            <person name="Kohler A."/>
            <person name="Barry K."/>
            <person name="LaButti K."/>
            <person name="Morin E."/>
            <person name="Salamov A."/>
            <person name="Lipzen A."/>
            <person name="Mereny Z."/>
            <person name="Hegedus B."/>
            <person name="Baldrian P."/>
            <person name="Stursova M."/>
            <person name="Weitz H."/>
            <person name="Taylor A."/>
            <person name="Grigoriev I.V."/>
            <person name="Nagy L.G."/>
            <person name="Martin F."/>
            <person name="Kauserud H."/>
        </authorList>
    </citation>
    <scope>NUCLEOTIDE SEQUENCE</scope>
    <source>
        <strain evidence="2">9144</strain>
    </source>
</reference>
<comment type="caution">
    <text evidence="2">The sequence shown here is derived from an EMBL/GenBank/DDBJ whole genome shotgun (WGS) entry which is preliminary data.</text>
</comment>
<feature type="compositionally biased region" description="Low complexity" evidence="1">
    <location>
        <begin position="125"/>
        <end position="134"/>
    </location>
</feature>
<feature type="region of interest" description="Disordered" evidence="1">
    <location>
        <begin position="82"/>
        <end position="136"/>
    </location>
</feature>
<dbReference type="Proteomes" id="UP001219525">
    <property type="component" value="Unassembled WGS sequence"/>
</dbReference>
<sequence length="380" mass="41928">MSSPSEYQLCPGVVRCGQSCCYDVKQLWPHPSILRHKIWKINQYLMCYDVRRAAAGCVGVPWGALVCPMVYFTPLLAATKSAAASSPSPPPRPAPLRLLPELEDPSRAPWPARKRARGASRHAHTAPASARPAANGDEWRAEWGNPAWRAGWPHDPRVAAAARIHKIQWAWMLAMASHRLCPTKYRFPPLPEGDDPDLSDFPMTHSPRSRQRVMPLLLLFVCAPFRYTSALASPHDCSGPLSSLVQAQAGACSIWHGVTSADARWRVRGNMGPVPMGPTRADIHKNAAHARRDLPMVVCLSFFFSRAHNDQTGITVLRRFSKSITHRSYFFSSDTPVTVSATGWPIAQKLARILRLWDHSAGEWDGLGGTDSVLATGART</sequence>
<accession>A0AAD6URJ7</accession>
<dbReference type="EMBL" id="JARJCW010000110">
    <property type="protein sequence ID" value="KAJ7193264.1"/>
    <property type="molecule type" value="Genomic_DNA"/>
</dbReference>
<evidence type="ECO:0000256" key="1">
    <source>
        <dbReference type="SAM" id="MobiDB-lite"/>
    </source>
</evidence>
<protein>
    <submittedName>
        <fullName evidence="2">Uncharacterized protein</fullName>
    </submittedName>
</protein>
<feature type="compositionally biased region" description="Basic residues" evidence="1">
    <location>
        <begin position="112"/>
        <end position="124"/>
    </location>
</feature>
<keyword evidence="3" id="KW-1185">Reference proteome</keyword>